<dbReference type="AlphaFoldDB" id="A0A8J2U8U5"/>
<comment type="caution">
    <text evidence="2">The sequence shown here is derived from an EMBL/GenBank/DDBJ whole genome shotgun (WGS) entry which is preliminary data.</text>
</comment>
<evidence type="ECO:0000259" key="1">
    <source>
        <dbReference type="Pfam" id="PF11827"/>
    </source>
</evidence>
<evidence type="ECO:0000313" key="3">
    <source>
        <dbReference type="Proteomes" id="UP000607559"/>
    </source>
</evidence>
<reference evidence="2" key="1">
    <citation type="journal article" date="2014" name="Int. J. Syst. Evol. Microbiol.">
        <title>Complete genome sequence of Corynebacterium casei LMG S-19264T (=DSM 44701T), isolated from a smear-ripened cheese.</title>
        <authorList>
            <consortium name="US DOE Joint Genome Institute (JGI-PGF)"/>
            <person name="Walter F."/>
            <person name="Albersmeier A."/>
            <person name="Kalinowski J."/>
            <person name="Ruckert C."/>
        </authorList>
    </citation>
    <scope>NUCLEOTIDE SEQUENCE</scope>
    <source>
        <strain evidence="2">CGMCC 1.15448</strain>
    </source>
</reference>
<protein>
    <recommendedName>
        <fullName evidence="1">DUF3347 domain-containing protein</fullName>
    </recommendedName>
</protein>
<dbReference type="RefSeq" id="WP_188928503.1">
    <property type="nucleotide sequence ID" value="NZ_BMJC01000001.1"/>
</dbReference>
<keyword evidence="3" id="KW-1185">Reference proteome</keyword>
<evidence type="ECO:0000313" key="2">
    <source>
        <dbReference type="EMBL" id="GGA86147.1"/>
    </source>
</evidence>
<name>A0A8J2U8U5_9BACT</name>
<organism evidence="2 3">
    <name type="scientific">Puia dinghuensis</name>
    <dbReference type="NCBI Taxonomy" id="1792502"/>
    <lineage>
        <taxon>Bacteria</taxon>
        <taxon>Pseudomonadati</taxon>
        <taxon>Bacteroidota</taxon>
        <taxon>Chitinophagia</taxon>
        <taxon>Chitinophagales</taxon>
        <taxon>Chitinophagaceae</taxon>
        <taxon>Puia</taxon>
    </lineage>
</organism>
<accession>A0A8J2U8U5</accession>
<sequence>MKKFILLVILFVIAGFLAYKLLSDKPARPAEPADKPLAISKNSGAFDAAFGILMNDYFAMRDALVNWDTLKADQAAYALAGKADSLPVNLMKADTNIILTARSLAASLSGDAKGFVGEAGIEGRRQSFNILTEELYNLVRAVRYDGETTYHLRCPMAFKDSIEGFWLSNSREIVNPYLGNKHPGYGQKMLHCGDIVDSFLAK</sequence>
<proteinExistence type="predicted"/>
<reference evidence="2" key="2">
    <citation type="submission" date="2020-09" db="EMBL/GenBank/DDBJ databases">
        <authorList>
            <person name="Sun Q."/>
            <person name="Zhou Y."/>
        </authorList>
    </citation>
    <scope>NUCLEOTIDE SEQUENCE</scope>
    <source>
        <strain evidence="2">CGMCC 1.15448</strain>
    </source>
</reference>
<dbReference type="Proteomes" id="UP000607559">
    <property type="component" value="Unassembled WGS sequence"/>
</dbReference>
<gene>
    <name evidence="2" type="ORF">GCM10011511_06500</name>
</gene>
<dbReference type="InterPro" id="IPR021782">
    <property type="entry name" value="DUF3347"/>
</dbReference>
<feature type="domain" description="DUF3347" evidence="1">
    <location>
        <begin position="54"/>
        <end position="142"/>
    </location>
</feature>
<dbReference type="EMBL" id="BMJC01000001">
    <property type="protein sequence ID" value="GGA86147.1"/>
    <property type="molecule type" value="Genomic_DNA"/>
</dbReference>
<dbReference type="Pfam" id="PF11827">
    <property type="entry name" value="DUF3347"/>
    <property type="match status" value="1"/>
</dbReference>